<name>A0A381YCW6_9ZZZZ</name>
<protein>
    <recommendedName>
        <fullName evidence="2">J domain-containing protein</fullName>
    </recommendedName>
</protein>
<dbReference type="Gene3D" id="1.10.287.110">
    <property type="entry name" value="DnaJ domain"/>
    <property type="match status" value="1"/>
</dbReference>
<reference evidence="3" key="1">
    <citation type="submission" date="2018-05" db="EMBL/GenBank/DDBJ databases">
        <authorList>
            <person name="Lanie J.A."/>
            <person name="Ng W.-L."/>
            <person name="Kazmierczak K.M."/>
            <person name="Andrzejewski T.M."/>
            <person name="Davidsen T.M."/>
            <person name="Wayne K.J."/>
            <person name="Tettelin H."/>
            <person name="Glass J.I."/>
            <person name="Rusch D."/>
            <person name="Podicherti R."/>
            <person name="Tsui H.-C.T."/>
            <person name="Winkler M.E."/>
        </authorList>
    </citation>
    <scope>NUCLEOTIDE SEQUENCE</scope>
</reference>
<gene>
    <name evidence="3" type="ORF">METZ01_LOCUS127810</name>
</gene>
<dbReference type="SUPFAM" id="SSF46565">
    <property type="entry name" value="Chaperone J-domain"/>
    <property type="match status" value="1"/>
</dbReference>
<accession>A0A381YCW6</accession>
<dbReference type="PRINTS" id="PR00625">
    <property type="entry name" value="JDOMAIN"/>
</dbReference>
<organism evidence="3">
    <name type="scientific">marine metagenome</name>
    <dbReference type="NCBI Taxonomy" id="408172"/>
    <lineage>
        <taxon>unclassified sequences</taxon>
        <taxon>metagenomes</taxon>
        <taxon>ecological metagenomes</taxon>
    </lineage>
</organism>
<dbReference type="EMBL" id="UINC01017951">
    <property type="protein sequence ID" value="SVA74956.1"/>
    <property type="molecule type" value="Genomic_DNA"/>
</dbReference>
<dbReference type="SUPFAM" id="SSF158682">
    <property type="entry name" value="TerB-like"/>
    <property type="match status" value="1"/>
</dbReference>
<dbReference type="PANTHER" id="PTHR24074">
    <property type="entry name" value="CO-CHAPERONE PROTEIN DJLA"/>
    <property type="match status" value="1"/>
</dbReference>
<dbReference type="Gene3D" id="1.10.3680.10">
    <property type="entry name" value="TerB-like"/>
    <property type="match status" value="1"/>
</dbReference>
<dbReference type="InterPro" id="IPR050817">
    <property type="entry name" value="DjlA_DnaK_co-chaperone"/>
</dbReference>
<dbReference type="InterPro" id="IPR007791">
    <property type="entry name" value="DjlA_N"/>
</dbReference>
<dbReference type="Pfam" id="PF00226">
    <property type="entry name" value="DnaJ"/>
    <property type="match status" value="1"/>
</dbReference>
<feature type="domain" description="J" evidence="2">
    <location>
        <begin position="176"/>
        <end position="238"/>
    </location>
</feature>
<dbReference type="InterPro" id="IPR036869">
    <property type="entry name" value="J_dom_sf"/>
</dbReference>
<keyword evidence="1" id="KW-1133">Transmembrane helix</keyword>
<evidence type="ECO:0000259" key="2">
    <source>
        <dbReference type="PROSITE" id="PS50076"/>
    </source>
</evidence>
<dbReference type="InterPro" id="IPR001623">
    <property type="entry name" value="DnaJ_domain"/>
</dbReference>
<dbReference type="CDD" id="cd06257">
    <property type="entry name" value="DnaJ"/>
    <property type="match status" value="1"/>
</dbReference>
<sequence length="239" mass="27299">MSMSKWIGASIGWAFLGPIGGILGLVLGSMFDPLSKKRSSSYHPRTRSGDFEISLLVLSAIVIKADGIKDKRELDYVRNHFIRMYGRTRANNAFKLFKKLNDLSKIPTRKVCFQIRSMMDHPSRLQLLHFLFGVAKADGIVLESEVIIINKIATYLGINISDFESIKAMFYEDIDSAYRILEINSTVSNQEIKNAYRRMAKKYHPDKVAHLGVEHQKGAEEKFKKVQEAYILIKKRRGL</sequence>
<dbReference type="AlphaFoldDB" id="A0A381YCW6"/>
<proteinExistence type="predicted"/>
<dbReference type="InterPro" id="IPR029024">
    <property type="entry name" value="TerB-like"/>
</dbReference>
<dbReference type="SMART" id="SM00271">
    <property type="entry name" value="DnaJ"/>
    <property type="match status" value="1"/>
</dbReference>
<evidence type="ECO:0000256" key="1">
    <source>
        <dbReference type="SAM" id="Phobius"/>
    </source>
</evidence>
<keyword evidence="1" id="KW-0812">Transmembrane</keyword>
<feature type="transmembrane region" description="Helical" evidence="1">
    <location>
        <begin position="6"/>
        <end position="31"/>
    </location>
</feature>
<dbReference type="PROSITE" id="PS50076">
    <property type="entry name" value="DNAJ_2"/>
    <property type="match status" value="1"/>
</dbReference>
<dbReference type="Pfam" id="PF05099">
    <property type="entry name" value="TerB"/>
    <property type="match status" value="1"/>
</dbReference>
<keyword evidence="1" id="KW-0472">Membrane</keyword>
<evidence type="ECO:0000313" key="3">
    <source>
        <dbReference type="EMBL" id="SVA74956.1"/>
    </source>
</evidence>
<dbReference type="CDD" id="cd07316">
    <property type="entry name" value="terB_like_DjlA"/>
    <property type="match status" value="1"/>
</dbReference>